<sequence>MFKFISNGEFPQVKKMNTFKKKKKIFSTVYSGSGEESRTIRPKLDLEKEKRGFVTKSKRSFPFVDPNWEGINLFLKSRNPEKISLREIKFSGNENTK</sequence>
<evidence type="ECO:0000313" key="1">
    <source>
        <dbReference type="EMBL" id="RHX92633.1"/>
    </source>
</evidence>
<proteinExistence type="predicted"/>
<dbReference type="EMBL" id="QHCT01000001">
    <property type="protein sequence ID" value="RHX92633.1"/>
    <property type="molecule type" value="Genomic_DNA"/>
</dbReference>
<reference evidence="2" key="1">
    <citation type="submission" date="2018-05" db="EMBL/GenBank/DDBJ databases">
        <title>Leptospira yasudae sp. nov. and Leptospira stimsonii sp. nov., two pathogenic species of the genus Leptospira isolated from environmental sources.</title>
        <authorList>
            <person name="Casanovas-Massana A."/>
            <person name="Hamond C."/>
            <person name="Santos L.A."/>
            <person name="Hacker K.P."/>
            <person name="Balassiano I."/>
            <person name="Medeiros M.A."/>
            <person name="Reis M.G."/>
            <person name="Ko A.I."/>
            <person name="Wunder E.A."/>
        </authorList>
    </citation>
    <scope>NUCLEOTIDE SEQUENCE [LARGE SCALE GENOMIC DNA]</scope>
    <source>
        <strain evidence="2">Yale</strain>
    </source>
</reference>
<gene>
    <name evidence="1" type="ORF">DLM75_05490</name>
</gene>
<dbReference type="AlphaFoldDB" id="A0A396ZEF1"/>
<evidence type="ECO:0000313" key="2">
    <source>
        <dbReference type="Proteomes" id="UP000265798"/>
    </source>
</evidence>
<organism evidence="1 2">
    <name type="scientific">Leptospira stimsonii</name>
    <dbReference type="NCBI Taxonomy" id="2202203"/>
    <lineage>
        <taxon>Bacteria</taxon>
        <taxon>Pseudomonadati</taxon>
        <taxon>Spirochaetota</taxon>
        <taxon>Spirochaetia</taxon>
        <taxon>Leptospirales</taxon>
        <taxon>Leptospiraceae</taxon>
        <taxon>Leptospira</taxon>
    </lineage>
</organism>
<name>A0A396ZEF1_9LEPT</name>
<accession>A0A396ZEF1</accession>
<comment type="caution">
    <text evidence="1">The sequence shown here is derived from an EMBL/GenBank/DDBJ whole genome shotgun (WGS) entry which is preliminary data.</text>
</comment>
<dbReference type="Proteomes" id="UP000265798">
    <property type="component" value="Unassembled WGS sequence"/>
</dbReference>
<protein>
    <submittedName>
        <fullName evidence="1">Uncharacterized protein</fullName>
    </submittedName>
</protein>